<name>A0A392WBP9_9FABA</name>
<dbReference type="AlphaFoldDB" id="A0A392WBP9"/>
<evidence type="ECO:0000313" key="2">
    <source>
        <dbReference type="EMBL" id="MCI97233.1"/>
    </source>
</evidence>
<keyword evidence="3" id="KW-1185">Reference proteome</keyword>
<dbReference type="EMBL" id="LXQA011436793">
    <property type="protein sequence ID" value="MCI97233.1"/>
    <property type="molecule type" value="Genomic_DNA"/>
</dbReference>
<evidence type="ECO:0000313" key="3">
    <source>
        <dbReference type="Proteomes" id="UP000265520"/>
    </source>
</evidence>
<feature type="compositionally biased region" description="Polar residues" evidence="1">
    <location>
        <begin position="1"/>
        <end position="16"/>
    </location>
</feature>
<feature type="non-terminal residue" evidence="2">
    <location>
        <position position="26"/>
    </location>
</feature>
<comment type="caution">
    <text evidence="2">The sequence shown here is derived from an EMBL/GenBank/DDBJ whole genome shotgun (WGS) entry which is preliminary data.</text>
</comment>
<protein>
    <submittedName>
        <fullName evidence="2">Uncharacterized protein</fullName>
    </submittedName>
</protein>
<dbReference type="Proteomes" id="UP000265520">
    <property type="component" value="Unassembled WGS sequence"/>
</dbReference>
<accession>A0A392WBP9</accession>
<evidence type="ECO:0000256" key="1">
    <source>
        <dbReference type="SAM" id="MobiDB-lite"/>
    </source>
</evidence>
<feature type="region of interest" description="Disordered" evidence="1">
    <location>
        <begin position="1"/>
        <end position="26"/>
    </location>
</feature>
<reference evidence="2 3" key="1">
    <citation type="journal article" date="2018" name="Front. Plant Sci.">
        <title>Red Clover (Trifolium pratense) and Zigzag Clover (T. medium) - A Picture of Genomic Similarities and Differences.</title>
        <authorList>
            <person name="Dluhosova J."/>
            <person name="Istvanek J."/>
            <person name="Nedelnik J."/>
            <person name="Repkova J."/>
        </authorList>
    </citation>
    <scope>NUCLEOTIDE SEQUENCE [LARGE SCALE GENOMIC DNA]</scope>
    <source>
        <strain evidence="3">cv. 10/8</strain>
        <tissue evidence="2">Leaf</tissue>
    </source>
</reference>
<sequence>MQKKSNFGWSSGQPLEQANERCTRDI</sequence>
<organism evidence="2 3">
    <name type="scientific">Trifolium medium</name>
    <dbReference type="NCBI Taxonomy" id="97028"/>
    <lineage>
        <taxon>Eukaryota</taxon>
        <taxon>Viridiplantae</taxon>
        <taxon>Streptophyta</taxon>
        <taxon>Embryophyta</taxon>
        <taxon>Tracheophyta</taxon>
        <taxon>Spermatophyta</taxon>
        <taxon>Magnoliopsida</taxon>
        <taxon>eudicotyledons</taxon>
        <taxon>Gunneridae</taxon>
        <taxon>Pentapetalae</taxon>
        <taxon>rosids</taxon>
        <taxon>fabids</taxon>
        <taxon>Fabales</taxon>
        <taxon>Fabaceae</taxon>
        <taxon>Papilionoideae</taxon>
        <taxon>50 kb inversion clade</taxon>
        <taxon>NPAAA clade</taxon>
        <taxon>Hologalegina</taxon>
        <taxon>IRL clade</taxon>
        <taxon>Trifolieae</taxon>
        <taxon>Trifolium</taxon>
    </lineage>
</organism>
<proteinExistence type="predicted"/>